<sequence length="369" mass="40672">MTPSLVIAGGGVIGLSIARLAAQRGLETFVLEKNAFIGQETTSRNSQVIHAGIYYPVSGLKARLCVAGKEALYRFCREHDVPYRQCGKLIVAERSQTEILDRLYENGRKNGVYDLKMVSGEEARAMEPELDCHQALFSPSTGIIDSFGLMTALENDAVRHGATILVNTAVQSVRLGANWKRISVVQEGELYEVESHFFVNATGLLAPELWPVYDVDRPRVPLKWSKGTYFRLGSGGTIPFQRLVYPVPEPGGLGIHFTLGIDGSVRFGPDVELVDRIEYVPIESRKALFVERIKRYWPAVSADDLEVDYCGIRPKIMQANGQIYEDFCIAGPSFHGVPGVVHLCGIESPGLTSALAIAERTIELLESMK</sequence>
<dbReference type="InterPro" id="IPR036188">
    <property type="entry name" value="FAD/NAD-bd_sf"/>
</dbReference>
<keyword evidence="4" id="KW-0560">Oxidoreductase</keyword>
<dbReference type="InterPro" id="IPR006076">
    <property type="entry name" value="FAD-dep_OxRdtase"/>
</dbReference>
<feature type="domain" description="FAD dependent oxidoreductase" evidence="9">
    <location>
        <begin position="5"/>
        <end position="364"/>
    </location>
</feature>
<evidence type="ECO:0000256" key="4">
    <source>
        <dbReference type="ARBA" id="ARBA00023002"/>
    </source>
</evidence>
<comment type="catalytic activity">
    <reaction evidence="5">
        <text>(S)-2-hydroxyglutarate + A = 2-oxoglutarate + AH2</text>
        <dbReference type="Rhea" id="RHEA:21252"/>
        <dbReference type="ChEBI" id="CHEBI:13193"/>
        <dbReference type="ChEBI" id="CHEBI:16782"/>
        <dbReference type="ChEBI" id="CHEBI:16810"/>
        <dbReference type="ChEBI" id="CHEBI:17499"/>
        <dbReference type="EC" id="1.1.99.2"/>
    </reaction>
</comment>
<evidence type="ECO:0000256" key="6">
    <source>
        <dbReference type="ARBA" id="ARBA00037941"/>
    </source>
</evidence>
<evidence type="ECO:0000256" key="5">
    <source>
        <dbReference type="ARBA" id="ARBA00036066"/>
    </source>
</evidence>
<name>F0W6A6_9STRA</name>
<dbReference type="Gene3D" id="3.30.9.10">
    <property type="entry name" value="D-Amino Acid Oxidase, subunit A, domain 2"/>
    <property type="match status" value="1"/>
</dbReference>
<gene>
    <name evidence="10" type="primary">AlNc14C24G2406</name>
    <name evidence="10" type="ORF">ALNC14_027920</name>
</gene>
<evidence type="ECO:0000259" key="9">
    <source>
        <dbReference type="Pfam" id="PF01266"/>
    </source>
</evidence>
<comment type="similarity">
    <text evidence="6">Belongs to the L2HGDH family.</text>
</comment>
<dbReference type="AlphaFoldDB" id="F0W6A6"/>
<evidence type="ECO:0000256" key="3">
    <source>
        <dbReference type="ARBA" id="ARBA00022827"/>
    </source>
</evidence>
<dbReference type="PANTHER" id="PTHR43104">
    <property type="entry name" value="L-2-HYDROXYGLUTARATE DEHYDROGENASE, MITOCHONDRIAL"/>
    <property type="match status" value="1"/>
</dbReference>
<dbReference type="EMBL" id="FR824069">
    <property type="protein sequence ID" value="CCA16649.1"/>
    <property type="molecule type" value="Genomic_DNA"/>
</dbReference>
<dbReference type="Gene3D" id="3.50.50.60">
    <property type="entry name" value="FAD/NAD(P)-binding domain"/>
    <property type="match status" value="1"/>
</dbReference>
<proteinExistence type="inferred from homology"/>
<keyword evidence="2" id="KW-0285">Flavoprotein</keyword>
<comment type="cofactor">
    <cofactor evidence="1">
        <name>FAD</name>
        <dbReference type="ChEBI" id="CHEBI:57692"/>
    </cofactor>
</comment>
<evidence type="ECO:0000256" key="7">
    <source>
        <dbReference type="ARBA" id="ARBA00038878"/>
    </source>
</evidence>
<protein>
    <recommendedName>
        <fullName evidence="8">L-2-hydroxyglutarate dehydrogenase, mitochondrial</fullName>
        <ecNumber evidence="7">1.1.99.2</ecNumber>
    </recommendedName>
</protein>
<evidence type="ECO:0000313" key="10">
    <source>
        <dbReference type="EMBL" id="CCA16649.1"/>
    </source>
</evidence>
<evidence type="ECO:0000256" key="1">
    <source>
        <dbReference type="ARBA" id="ARBA00001974"/>
    </source>
</evidence>
<dbReference type="GO" id="GO:0047545">
    <property type="term" value="F:(S)-2-hydroxyglutarate dehydrogenase activity"/>
    <property type="evidence" value="ECO:0007669"/>
    <property type="project" value="UniProtKB-EC"/>
</dbReference>
<keyword evidence="3" id="KW-0274">FAD</keyword>
<dbReference type="EC" id="1.1.99.2" evidence="7"/>
<evidence type="ECO:0000256" key="2">
    <source>
        <dbReference type="ARBA" id="ARBA00022630"/>
    </source>
</evidence>
<reference evidence="10" key="2">
    <citation type="submission" date="2011-02" db="EMBL/GenBank/DDBJ databases">
        <authorList>
            <person name="MacLean D."/>
        </authorList>
    </citation>
    <scope>NUCLEOTIDE SEQUENCE</scope>
</reference>
<dbReference type="Pfam" id="PF01266">
    <property type="entry name" value="DAO"/>
    <property type="match status" value="1"/>
</dbReference>
<reference evidence="10" key="1">
    <citation type="journal article" date="2011" name="PLoS Biol.">
        <title>Gene gain and loss during evolution of obligate parasitism in the white rust pathogen of Arabidopsis thaliana.</title>
        <authorList>
            <person name="Kemen E."/>
            <person name="Gardiner A."/>
            <person name="Schultz-Larsen T."/>
            <person name="Kemen A.C."/>
            <person name="Balmuth A.L."/>
            <person name="Robert-Seilaniantz A."/>
            <person name="Bailey K."/>
            <person name="Holub E."/>
            <person name="Studholme D.J."/>
            <person name="Maclean D."/>
            <person name="Jones J.D."/>
        </authorList>
    </citation>
    <scope>NUCLEOTIDE SEQUENCE</scope>
</reference>
<evidence type="ECO:0000256" key="8">
    <source>
        <dbReference type="ARBA" id="ARBA00041137"/>
    </source>
</evidence>
<accession>F0W6A6</accession>
<organism evidence="10">
    <name type="scientific">Albugo laibachii Nc14</name>
    <dbReference type="NCBI Taxonomy" id="890382"/>
    <lineage>
        <taxon>Eukaryota</taxon>
        <taxon>Sar</taxon>
        <taxon>Stramenopiles</taxon>
        <taxon>Oomycota</taxon>
        <taxon>Peronosporomycetes</taxon>
        <taxon>Albuginales</taxon>
        <taxon>Albuginaceae</taxon>
        <taxon>Albugo</taxon>
    </lineage>
</organism>
<dbReference type="SUPFAM" id="SSF51905">
    <property type="entry name" value="FAD/NAD(P)-binding domain"/>
    <property type="match status" value="1"/>
</dbReference>
<dbReference type="PANTHER" id="PTHR43104:SF4">
    <property type="entry name" value="L-2-HYDROXYGLUTARATE DEHYDROGENASE, MITOCHONDRIAL"/>
    <property type="match status" value="1"/>
</dbReference>
<dbReference type="HOGENOM" id="CLU_024775_1_1_1"/>